<gene>
    <name evidence="3" type="ORF">Harman_29050</name>
</gene>
<dbReference type="Proteomes" id="UP000304382">
    <property type="component" value="Unassembled WGS sequence"/>
</dbReference>
<keyword evidence="1" id="KW-0472">Membrane</keyword>
<feature type="transmembrane region" description="Helical" evidence="1">
    <location>
        <begin position="73"/>
        <end position="92"/>
    </location>
</feature>
<keyword evidence="1" id="KW-0812">Transmembrane</keyword>
<feature type="domain" description="DUF7312" evidence="2">
    <location>
        <begin position="38"/>
        <end position="88"/>
    </location>
</feature>
<dbReference type="InterPro" id="IPR055736">
    <property type="entry name" value="DUF7312"/>
</dbReference>
<organism evidence="3 4">
    <name type="scientific">Haloarcula mannanilytica</name>
    <dbReference type="NCBI Taxonomy" id="2509225"/>
    <lineage>
        <taxon>Archaea</taxon>
        <taxon>Methanobacteriati</taxon>
        <taxon>Methanobacteriota</taxon>
        <taxon>Stenosarchaea group</taxon>
        <taxon>Halobacteria</taxon>
        <taxon>Halobacteriales</taxon>
        <taxon>Haloarculaceae</taxon>
        <taxon>Haloarcula</taxon>
    </lineage>
</organism>
<dbReference type="AlphaFoldDB" id="A0A4C2ENJ6"/>
<comment type="caution">
    <text evidence="3">The sequence shown here is derived from an EMBL/GenBank/DDBJ whole genome shotgun (WGS) entry which is preliminary data.</text>
</comment>
<evidence type="ECO:0000313" key="4">
    <source>
        <dbReference type="Proteomes" id="UP000304382"/>
    </source>
</evidence>
<reference evidence="3 4" key="1">
    <citation type="submission" date="2019-02" db="EMBL/GenBank/DDBJ databases">
        <title>Haloarcula mannanilyticum sp. nov., a mannan degrading haloarchaeon isolated from commercial salt.</title>
        <authorList>
            <person name="Enomoto S."/>
            <person name="Shimane Y."/>
            <person name="Kamekura M."/>
            <person name="Ito T."/>
            <person name="Moriya O."/>
            <person name="Ihara K."/>
            <person name="Takahashi-Ando N."/>
            <person name="Fukushima Y."/>
            <person name="Yoshida Y."/>
            <person name="Usama R."/>
            <person name="Takai K."/>
            <person name="Minegishi H."/>
        </authorList>
    </citation>
    <scope>NUCLEOTIDE SEQUENCE [LARGE SCALE GENOMIC DNA]</scope>
    <source>
        <strain evidence="3 4">MD130-1</strain>
    </source>
</reference>
<proteinExistence type="predicted"/>
<dbReference type="OrthoDB" id="222484at2157"/>
<keyword evidence="4" id="KW-1185">Reference proteome</keyword>
<dbReference type="Pfam" id="PF23994">
    <property type="entry name" value="DUF7312"/>
    <property type="match status" value="1"/>
</dbReference>
<dbReference type="RefSeq" id="WP_137684512.1">
    <property type="nucleotide sequence ID" value="NZ_BIXZ01000005.1"/>
</dbReference>
<evidence type="ECO:0000256" key="1">
    <source>
        <dbReference type="SAM" id="Phobius"/>
    </source>
</evidence>
<feature type="transmembrane region" description="Helical" evidence="1">
    <location>
        <begin position="99"/>
        <end position="120"/>
    </location>
</feature>
<dbReference type="EMBL" id="BIXZ01000005">
    <property type="protein sequence ID" value="GCF14970.1"/>
    <property type="molecule type" value="Genomic_DNA"/>
</dbReference>
<protein>
    <recommendedName>
        <fullName evidence="2">DUF7312 domain-containing protein</fullName>
    </recommendedName>
</protein>
<sequence>MDDDGAAGDDAAAAGDSFTEEYELATEADVIQVEEGAATDTGAAADAEEEGAVAGSFAPDLEVTPDAPKPENVVFVALGVCIAILAFGRMFLGAEIYAPMTLGGVILAVAVGTAALYGFFVRTSDA</sequence>
<name>A0A4C2ENJ6_9EURY</name>
<evidence type="ECO:0000259" key="2">
    <source>
        <dbReference type="Pfam" id="PF23994"/>
    </source>
</evidence>
<keyword evidence="1" id="KW-1133">Transmembrane helix</keyword>
<accession>A0A4C2ENJ6</accession>
<evidence type="ECO:0000313" key="3">
    <source>
        <dbReference type="EMBL" id="GCF14970.1"/>
    </source>
</evidence>